<keyword evidence="3" id="KW-1185">Reference proteome</keyword>
<dbReference type="EMBL" id="KV784365">
    <property type="protein sequence ID" value="OEU12087.1"/>
    <property type="molecule type" value="Genomic_DNA"/>
</dbReference>
<gene>
    <name evidence="2" type="ORF">FRACYDRAFT_244337</name>
</gene>
<dbReference type="InParanoid" id="A0A1E7F1T5"/>
<dbReference type="KEGG" id="fcy:FRACYDRAFT_244337"/>
<reference evidence="2 3" key="1">
    <citation type="submission" date="2016-09" db="EMBL/GenBank/DDBJ databases">
        <title>Extensive genetic diversity and differential bi-allelic expression allows diatom success in the polar Southern Ocean.</title>
        <authorList>
            <consortium name="DOE Joint Genome Institute"/>
            <person name="Mock T."/>
            <person name="Otillar R.P."/>
            <person name="Strauss J."/>
            <person name="Dupont C."/>
            <person name="Frickenhaus S."/>
            <person name="Maumus F."/>
            <person name="Mcmullan M."/>
            <person name="Sanges R."/>
            <person name="Schmutz J."/>
            <person name="Toseland A."/>
            <person name="Valas R."/>
            <person name="Veluchamy A."/>
            <person name="Ward B.J."/>
            <person name="Allen A."/>
            <person name="Barry K."/>
            <person name="Falciatore A."/>
            <person name="Ferrante M."/>
            <person name="Fortunato A.E."/>
            <person name="Gloeckner G."/>
            <person name="Gruber A."/>
            <person name="Hipkin R."/>
            <person name="Janech M."/>
            <person name="Kroth P."/>
            <person name="Leese F."/>
            <person name="Lindquist E."/>
            <person name="Lyon B.R."/>
            <person name="Martin J."/>
            <person name="Mayer C."/>
            <person name="Parker M."/>
            <person name="Quesneville H."/>
            <person name="Raymond J."/>
            <person name="Uhlig C."/>
            <person name="Valentin K.U."/>
            <person name="Worden A.Z."/>
            <person name="Armbrust E.V."/>
            <person name="Bowler C."/>
            <person name="Green B."/>
            <person name="Moulton V."/>
            <person name="Van Oosterhout C."/>
            <person name="Grigoriev I."/>
        </authorList>
    </citation>
    <scope>NUCLEOTIDE SEQUENCE [LARGE SCALE GENOMIC DNA]</scope>
    <source>
        <strain evidence="2 3">CCMP1102</strain>
    </source>
</reference>
<protein>
    <submittedName>
        <fullName evidence="2">Uncharacterized protein</fullName>
    </submittedName>
</protein>
<evidence type="ECO:0000256" key="1">
    <source>
        <dbReference type="SAM" id="MobiDB-lite"/>
    </source>
</evidence>
<feature type="region of interest" description="Disordered" evidence="1">
    <location>
        <begin position="1"/>
        <end position="22"/>
    </location>
</feature>
<organism evidence="2 3">
    <name type="scientific">Fragilariopsis cylindrus CCMP1102</name>
    <dbReference type="NCBI Taxonomy" id="635003"/>
    <lineage>
        <taxon>Eukaryota</taxon>
        <taxon>Sar</taxon>
        <taxon>Stramenopiles</taxon>
        <taxon>Ochrophyta</taxon>
        <taxon>Bacillariophyta</taxon>
        <taxon>Bacillariophyceae</taxon>
        <taxon>Bacillariophycidae</taxon>
        <taxon>Bacillariales</taxon>
        <taxon>Bacillariaceae</taxon>
        <taxon>Fragilariopsis</taxon>
    </lineage>
</organism>
<name>A0A1E7F1T5_9STRA</name>
<evidence type="ECO:0000313" key="2">
    <source>
        <dbReference type="EMBL" id="OEU12087.1"/>
    </source>
</evidence>
<sequence>MHSGITTKKKGRRKAAKVKAAATAAVGRTHTASKDYRVRALFKSAGLADVEDLEAMRFHHEQMHRMLKTTNASKKRSSGTDDVRSYEQTLYSALAESPVSSNRGIKVPSLACRMRLFPDIPDMTLYNSMTRGKIHRKKMRENTGTIFGRVLKRLGRTKVTAGVFRLDVIRISALCDNLRTDACYTGLVNTRYAVKYQQSGGFLASTEALLS</sequence>
<dbReference type="AlphaFoldDB" id="A0A1E7F1T5"/>
<accession>A0A1E7F1T5</accession>
<dbReference type="Proteomes" id="UP000095751">
    <property type="component" value="Unassembled WGS sequence"/>
</dbReference>
<proteinExistence type="predicted"/>
<feature type="compositionally biased region" description="Basic residues" evidence="1">
    <location>
        <begin position="7"/>
        <end position="17"/>
    </location>
</feature>
<evidence type="ECO:0000313" key="3">
    <source>
        <dbReference type="Proteomes" id="UP000095751"/>
    </source>
</evidence>